<dbReference type="Proteomes" id="UP000886520">
    <property type="component" value="Chromosome 7"/>
</dbReference>
<dbReference type="InterPro" id="IPR021629">
    <property type="entry name" value="Mediator_Med23"/>
</dbReference>
<dbReference type="EMBL" id="JABFUD020000007">
    <property type="protein sequence ID" value="KAI5077335.1"/>
    <property type="molecule type" value="Genomic_DNA"/>
</dbReference>
<dbReference type="GO" id="GO:0006357">
    <property type="term" value="P:regulation of transcription by RNA polymerase II"/>
    <property type="evidence" value="ECO:0007669"/>
    <property type="project" value="TreeGrafter"/>
</dbReference>
<evidence type="ECO:0000256" key="5">
    <source>
        <dbReference type="ARBA" id="ARBA00023242"/>
    </source>
</evidence>
<dbReference type="GO" id="GO:0016592">
    <property type="term" value="C:mediator complex"/>
    <property type="evidence" value="ECO:0007669"/>
    <property type="project" value="TreeGrafter"/>
</dbReference>
<accession>A0A9D4ZLM4</accession>
<feature type="compositionally biased region" description="Polar residues" evidence="6">
    <location>
        <begin position="200"/>
        <end position="217"/>
    </location>
</feature>
<keyword evidence="5" id="KW-0539">Nucleus</keyword>
<comment type="similarity">
    <text evidence="2">Belongs to the Mediator complex subunit 23 family.</text>
</comment>
<evidence type="ECO:0000256" key="4">
    <source>
        <dbReference type="ARBA" id="ARBA00023163"/>
    </source>
</evidence>
<name>A0A9D4ZLM4_ADICA</name>
<dbReference type="GO" id="GO:0010628">
    <property type="term" value="P:positive regulation of gene expression"/>
    <property type="evidence" value="ECO:0007669"/>
    <property type="project" value="TreeGrafter"/>
</dbReference>
<dbReference type="PANTHER" id="PTHR12691:SF10">
    <property type="entry name" value="MEDIATOR OF RNA POLYMERASE II TRANSCRIPTION SUBUNIT 23"/>
    <property type="match status" value="1"/>
</dbReference>
<keyword evidence="8" id="KW-1185">Reference proteome</keyword>
<proteinExistence type="inferred from homology"/>
<dbReference type="AlphaFoldDB" id="A0A9D4ZLM4"/>
<comment type="caution">
    <text evidence="7">The sequence shown here is derived from an EMBL/GenBank/DDBJ whole genome shotgun (WGS) entry which is preliminary data.</text>
</comment>
<comment type="subcellular location">
    <subcellularLocation>
        <location evidence="1">Nucleus</location>
    </subcellularLocation>
</comment>
<keyword evidence="4" id="KW-0804">Transcription</keyword>
<evidence type="ECO:0000256" key="1">
    <source>
        <dbReference type="ARBA" id="ARBA00004123"/>
    </source>
</evidence>
<evidence type="ECO:0000313" key="8">
    <source>
        <dbReference type="Proteomes" id="UP000886520"/>
    </source>
</evidence>
<dbReference type="GO" id="GO:0005667">
    <property type="term" value="C:transcription regulator complex"/>
    <property type="evidence" value="ECO:0007669"/>
    <property type="project" value="TreeGrafter"/>
</dbReference>
<organism evidence="7 8">
    <name type="scientific">Adiantum capillus-veneris</name>
    <name type="common">Maidenhair fern</name>
    <dbReference type="NCBI Taxonomy" id="13818"/>
    <lineage>
        <taxon>Eukaryota</taxon>
        <taxon>Viridiplantae</taxon>
        <taxon>Streptophyta</taxon>
        <taxon>Embryophyta</taxon>
        <taxon>Tracheophyta</taxon>
        <taxon>Polypodiopsida</taxon>
        <taxon>Polypodiidae</taxon>
        <taxon>Polypodiales</taxon>
        <taxon>Pteridineae</taxon>
        <taxon>Pteridaceae</taxon>
        <taxon>Vittarioideae</taxon>
        <taxon>Adiantum</taxon>
    </lineage>
</organism>
<evidence type="ECO:0000256" key="3">
    <source>
        <dbReference type="ARBA" id="ARBA00023015"/>
    </source>
</evidence>
<gene>
    <name evidence="7" type="ORF">GOP47_0007159</name>
</gene>
<evidence type="ECO:0000256" key="6">
    <source>
        <dbReference type="SAM" id="MobiDB-lite"/>
    </source>
</evidence>
<keyword evidence="3" id="KW-0805">Transcription regulation</keyword>
<sequence>MEMVSRAIPLQTLKAAIQELFDLYLGSSRNSKHEDVGKDLVVFPAQKRIVAANKSRAPNNDQFTLDFKILQSQFPDQEQLRIVVEPMLATLLASCSAHMVQVEFLLSAVQALSNLKFLNWDSFLILLLKAAAALESSGQVKSSIQSGPGSTQSGPNSVIGVSNVPVQHPGGMLQVSTPAPPASPASALLGSPSYTGVDPSVSQSPAKVSDPSSTGLSSRAAPVQRTYKVAAWLRQVVCKVILLGSEAGDLHPLTCLEVLSQVVQWINSWDAGDTVVNAEEKLHKSFQNQHEEKEWLYGCLKMLDQHLQCPTFATARMTAFSYQGAMGEPLYGEADPSISSRRRLILCCKDVCASFLQFVS</sequence>
<protein>
    <submittedName>
        <fullName evidence="7">Uncharacterized protein</fullName>
    </submittedName>
</protein>
<feature type="region of interest" description="Disordered" evidence="6">
    <location>
        <begin position="195"/>
        <end position="219"/>
    </location>
</feature>
<feature type="region of interest" description="Disordered" evidence="6">
    <location>
        <begin position="170"/>
        <end position="189"/>
    </location>
</feature>
<reference evidence="7" key="1">
    <citation type="submission" date="2021-01" db="EMBL/GenBank/DDBJ databases">
        <title>Adiantum capillus-veneris genome.</title>
        <authorList>
            <person name="Fang Y."/>
            <person name="Liao Q."/>
        </authorList>
    </citation>
    <scope>NUCLEOTIDE SEQUENCE</scope>
    <source>
        <strain evidence="7">H3</strain>
        <tissue evidence="7">Leaf</tissue>
    </source>
</reference>
<evidence type="ECO:0000313" key="7">
    <source>
        <dbReference type="EMBL" id="KAI5077335.1"/>
    </source>
</evidence>
<dbReference type="OrthoDB" id="9982951at2759"/>
<evidence type="ECO:0000256" key="2">
    <source>
        <dbReference type="ARBA" id="ARBA00010222"/>
    </source>
</evidence>
<dbReference type="PANTHER" id="PTHR12691">
    <property type="entry name" value="MEDIATOR OF RNA POLYMERASE II TRANSCRIPTION SUBUNIT 23"/>
    <property type="match status" value="1"/>
</dbReference>